<evidence type="ECO:0000313" key="1">
    <source>
        <dbReference type="EMBL" id="MPN18360.1"/>
    </source>
</evidence>
<protein>
    <submittedName>
        <fullName evidence="1">Uncharacterized protein</fullName>
    </submittedName>
</protein>
<dbReference type="AlphaFoldDB" id="A0A645FXI6"/>
<reference evidence="1" key="1">
    <citation type="submission" date="2019-08" db="EMBL/GenBank/DDBJ databases">
        <authorList>
            <person name="Kucharzyk K."/>
            <person name="Murdoch R.W."/>
            <person name="Higgins S."/>
            <person name="Loffler F."/>
        </authorList>
    </citation>
    <scope>NUCLEOTIDE SEQUENCE</scope>
</reference>
<sequence>MDVFHFHQQFTATKAYQHMCNSRQCAQQPFGVNTVVLVHVVGAQYGTIYHREYVCFVVFVSVAKE</sequence>
<comment type="caution">
    <text evidence="1">The sequence shown here is derived from an EMBL/GenBank/DDBJ whole genome shotgun (WGS) entry which is preliminary data.</text>
</comment>
<gene>
    <name evidence="1" type="ORF">SDC9_165720</name>
</gene>
<name>A0A645FXI6_9ZZZZ</name>
<organism evidence="1">
    <name type="scientific">bioreactor metagenome</name>
    <dbReference type="NCBI Taxonomy" id="1076179"/>
    <lineage>
        <taxon>unclassified sequences</taxon>
        <taxon>metagenomes</taxon>
        <taxon>ecological metagenomes</taxon>
    </lineage>
</organism>
<dbReference type="EMBL" id="VSSQ01065672">
    <property type="protein sequence ID" value="MPN18360.1"/>
    <property type="molecule type" value="Genomic_DNA"/>
</dbReference>
<accession>A0A645FXI6</accession>
<proteinExistence type="predicted"/>